<feature type="non-terminal residue" evidence="1">
    <location>
        <position position="1"/>
    </location>
</feature>
<dbReference type="Proteomes" id="UP001143981">
    <property type="component" value="Unassembled WGS sequence"/>
</dbReference>
<evidence type="ECO:0000313" key="2">
    <source>
        <dbReference type="Proteomes" id="UP001143981"/>
    </source>
</evidence>
<protein>
    <submittedName>
        <fullName evidence="1">Uncharacterized protein</fullName>
    </submittedName>
</protein>
<reference evidence="1" key="1">
    <citation type="submission" date="2022-07" db="EMBL/GenBank/DDBJ databases">
        <title>Phylogenomic reconstructions and comparative analyses of Kickxellomycotina fungi.</title>
        <authorList>
            <person name="Reynolds N.K."/>
            <person name="Stajich J.E."/>
            <person name="Barry K."/>
            <person name="Grigoriev I.V."/>
            <person name="Crous P."/>
            <person name="Smith M.E."/>
        </authorList>
    </citation>
    <scope>NUCLEOTIDE SEQUENCE</scope>
    <source>
        <strain evidence="1">BCRC 34381</strain>
    </source>
</reference>
<organism evidence="1 2">
    <name type="scientific">Coemansia biformis</name>
    <dbReference type="NCBI Taxonomy" id="1286918"/>
    <lineage>
        <taxon>Eukaryota</taxon>
        <taxon>Fungi</taxon>
        <taxon>Fungi incertae sedis</taxon>
        <taxon>Zoopagomycota</taxon>
        <taxon>Kickxellomycotina</taxon>
        <taxon>Kickxellomycetes</taxon>
        <taxon>Kickxellales</taxon>
        <taxon>Kickxellaceae</taxon>
        <taxon>Coemansia</taxon>
    </lineage>
</organism>
<evidence type="ECO:0000313" key="1">
    <source>
        <dbReference type="EMBL" id="KAJ1718074.1"/>
    </source>
</evidence>
<dbReference type="AlphaFoldDB" id="A0A9W8CM60"/>
<accession>A0A9W8CM60</accession>
<name>A0A9W8CM60_9FUNG</name>
<proteinExistence type="predicted"/>
<feature type="non-terminal residue" evidence="1">
    <location>
        <position position="123"/>
    </location>
</feature>
<dbReference type="EMBL" id="JANBOI010003924">
    <property type="protein sequence ID" value="KAJ1718074.1"/>
    <property type="molecule type" value="Genomic_DNA"/>
</dbReference>
<comment type="caution">
    <text evidence="1">The sequence shown here is derived from an EMBL/GenBank/DDBJ whole genome shotgun (WGS) entry which is preliminary data.</text>
</comment>
<dbReference type="OrthoDB" id="5529037at2759"/>
<gene>
    <name evidence="1" type="ORF">LPJ61_006885</name>
</gene>
<keyword evidence="2" id="KW-1185">Reference proteome</keyword>
<sequence>DAAKQVQLAHSHLAPKAQHEWGTRCLSNSIEGSATVVQLVAYLTAMFGSHCTSYRALVTLLPCLFKVGDDLVRLNKEFGQLLQQAAVAEDSALALNLYRSVTPCNILKELVDESVVGLDRARD</sequence>